<name>A0A5D4TL45_9BACI</name>
<dbReference type="OrthoDB" id="384892at2"/>
<dbReference type="AlphaFoldDB" id="A0A5D4TL45"/>
<sequence>MYSKYERGGCVAVHEKEFCVNCEKPVTDGSSFCSEDCSFNYSND</sequence>
<comment type="caution">
    <text evidence="1">The sequence shown here is derived from an EMBL/GenBank/DDBJ whole genome shotgun (WGS) entry which is preliminary data.</text>
</comment>
<dbReference type="Proteomes" id="UP000325054">
    <property type="component" value="Unassembled WGS sequence"/>
</dbReference>
<organism evidence="1 2">
    <name type="scientific">Rossellomorea aquimaris</name>
    <dbReference type="NCBI Taxonomy" id="189382"/>
    <lineage>
        <taxon>Bacteria</taxon>
        <taxon>Bacillati</taxon>
        <taxon>Bacillota</taxon>
        <taxon>Bacilli</taxon>
        <taxon>Bacillales</taxon>
        <taxon>Bacillaceae</taxon>
        <taxon>Rossellomorea</taxon>
    </lineage>
</organism>
<accession>A0A5D4TL45</accession>
<gene>
    <name evidence="1" type="ORF">FZC80_16800</name>
</gene>
<proteinExistence type="predicted"/>
<evidence type="ECO:0000313" key="1">
    <source>
        <dbReference type="EMBL" id="TYS75598.1"/>
    </source>
</evidence>
<reference evidence="1 2" key="1">
    <citation type="submission" date="2019-08" db="EMBL/GenBank/DDBJ databases">
        <title>Bacillus genomes from the desert of Cuatro Cienegas, Coahuila.</title>
        <authorList>
            <person name="Olmedo-Alvarez G."/>
        </authorList>
    </citation>
    <scope>NUCLEOTIDE SEQUENCE [LARGE SCALE GENOMIC DNA]</scope>
    <source>
        <strain evidence="1 2">CH451a_14T</strain>
    </source>
</reference>
<evidence type="ECO:0000313" key="2">
    <source>
        <dbReference type="Proteomes" id="UP000325054"/>
    </source>
</evidence>
<protein>
    <submittedName>
        <fullName evidence="1">DUF2116 family Zn-ribbon domain-containing protein</fullName>
    </submittedName>
</protein>
<dbReference type="EMBL" id="VTEW01000016">
    <property type="protein sequence ID" value="TYS75598.1"/>
    <property type="molecule type" value="Genomic_DNA"/>
</dbReference>